<dbReference type="Proteomes" id="UP000741863">
    <property type="component" value="Unassembled WGS sequence"/>
</dbReference>
<evidence type="ECO:0000313" key="2">
    <source>
        <dbReference type="Proteomes" id="UP000741863"/>
    </source>
</evidence>
<dbReference type="RefSeq" id="WP_204697211.1">
    <property type="nucleotide sequence ID" value="NZ_JAFBEC010000005.1"/>
</dbReference>
<comment type="caution">
    <text evidence="1">The sequence shown here is derived from an EMBL/GenBank/DDBJ whole genome shotgun (WGS) entry which is preliminary data.</text>
</comment>
<evidence type="ECO:0000313" key="1">
    <source>
        <dbReference type="EMBL" id="MBM7632797.1"/>
    </source>
</evidence>
<dbReference type="EMBL" id="JAFBEC010000005">
    <property type="protein sequence ID" value="MBM7632797.1"/>
    <property type="molecule type" value="Genomic_DNA"/>
</dbReference>
<keyword evidence="2" id="KW-1185">Reference proteome</keyword>
<name>A0ABS2PBK6_9BACL</name>
<protein>
    <submittedName>
        <fullName evidence="1">Uncharacterized protein</fullName>
    </submittedName>
</protein>
<organism evidence="1 2">
    <name type="scientific">Geomicrobium sediminis</name>
    <dbReference type="NCBI Taxonomy" id="1347788"/>
    <lineage>
        <taxon>Bacteria</taxon>
        <taxon>Bacillati</taxon>
        <taxon>Bacillota</taxon>
        <taxon>Bacilli</taxon>
        <taxon>Bacillales</taxon>
        <taxon>Geomicrobium</taxon>
    </lineage>
</organism>
<reference evidence="1 2" key="1">
    <citation type="submission" date="2021-01" db="EMBL/GenBank/DDBJ databases">
        <title>Genomic Encyclopedia of Type Strains, Phase IV (KMG-IV): sequencing the most valuable type-strain genomes for metagenomic binning, comparative biology and taxonomic classification.</title>
        <authorList>
            <person name="Goeker M."/>
        </authorList>
    </citation>
    <scope>NUCLEOTIDE SEQUENCE [LARGE SCALE GENOMIC DNA]</scope>
    <source>
        <strain evidence="1 2">DSM 25540</strain>
    </source>
</reference>
<gene>
    <name evidence="1" type="ORF">JOD17_001891</name>
</gene>
<sequence>MIVMIKLLVAVIFFVTYPKAEIVIVDLKERSVEEIDFTDYFPEETLYATYEFEDNHMKERTMTSVNSNQLAVNQSINGVHVSEEVYEIDRTFVRGVRYTEYKPKGESFIILDHHQWDDAAYSYRVRPATYRLEIREIAYDNCIAVDQYAYEELVGETFYCEDIGEVYRKAQLIEDEPVFESTLIHFENERKTSG</sequence>
<proteinExistence type="predicted"/>
<accession>A0ABS2PBK6</accession>